<feature type="domain" description="Bifunctional inhibitor/plant lipid transfer protein/seed storage helical" evidence="2">
    <location>
        <begin position="15"/>
        <end position="103"/>
    </location>
</feature>
<reference evidence="3 4" key="1">
    <citation type="journal article" date="2005" name="Nature">
        <title>The map-based sequence of the rice genome.</title>
        <authorList>
            <consortium name="International rice genome sequencing project (IRGSP)"/>
            <person name="Matsumoto T."/>
            <person name="Wu J."/>
            <person name="Kanamori H."/>
            <person name="Katayose Y."/>
            <person name="Fujisawa M."/>
            <person name="Namiki N."/>
            <person name="Mizuno H."/>
            <person name="Yamamoto K."/>
            <person name="Antonio B.A."/>
            <person name="Baba T."/>
            <person name="Sakata K."/>
            <person name="Nagamura Y."/>
            <person name="Aoki H."/>
            <person name="Arikawa K."/>
            <person name="Arita K."/>
            <person name="Bito T."/>
            <person name="Chiden Y."/>
            <person name="Fujitsuka N."/>
            <person name="Fukunaka R."/>
            <person name="Hamada M."/>
            <person name="Harada C."/>
            <person name="Hayashi A."/>
            <person name="Hijishita S."/>
            <person name="Honda M."/>
            <person name="Hosokawa S."/>
            <person name="Ichikawa Y."/>
            <person name="Idonuma A."/>
            <person name="Iijima M."/>
            <person name="Ikeda M."/>
            <person name="Ikeno M."/>
            <person name="Ito K."/>
            <person name="Ito S."/>
            <person name="Ito T."/>
            <person name="Ito Y."/>
            <person name="Ito Y."/>
            <person name="Iwabuchi A."/>
            <person name="Kamiya K."/>
            <person name="Karasawa W."/>
            <person name="Kurita K."/>
            <person name="Katagiri S."/>
            <person name="Kikuta A."/>
            <person name="Kobayashi H."/>
            <person name="Kobayashi N."/>
            <person name="Machita K."/>
            <person name="Maehara T."/>
            <person name="Masukawa M."/>
            <person name="Mizubayashi T."/>
            <person name="Mukai Y."/>
            <person name="Nagasaki H."/>
            <person name="Nagata Y."/>
            <person name="Naito S."/>
            <person name="Nakashima M."/>
            <person name="Nakama Y."/>
            <person name="Nakamichi Y."/>
            <person name="Nakamura M."/>
            <person name="Meguro A."/>
            <person name="Negishi M."/>
            <person name="Ohta I."/>
            <person name="Ohta T."/>
            <person name="Okamoto M."/>
            <person name="Ono N."/>
            <person name="Saji S."/>
            <person name="Sakaguchi M."/>
            <person name="Sakai K."/>
            <person name="Shibata M."/>
            <person name="Shimokawa T."/>
            <person name="Song J."/>
            <person name="Takazaki Y."/>
            <person name="Terasawa K."/>
            <person name="Tsugane M."/>
            <person name="Tsuji K."/>
            <person name="Ueda S."/>
            <person name="Waki K."/>
            <person name="Yamagata H."/>
            <person name="Yamamoto M."/>
            <person name="Yamamoto S."/>
            <person name="Yamane H."/>
            <person name="Yoshiki S."/>
            <person name="Yoshihara R."/>
            <person name="Yukawa K."/>
            <person name="Zhong H."/>
            <person name="Yano M."/>
            <person name="Yuan Q."/>
            <person name="Ouyang S."/>
            <person name="Liu J."/>
            <person name="Jones K.M."/>
            <person name="Gansberger K."/>
            <person name="Moffat K."/>
            <person name="Hill J."/>
            <person name="Bera J."/>
            <person name="Fadrosh D."/>
            <person name="Jin S."/>
            <person name="Johri S."/>
            <person name="Kim M."/>
            <person name="Overton L."/>
            <person name="Reardon M."/>
            <person name="Tsitrin T."/>
            <person name="Vuong H."/>
            <person name="Weaver B."/>
            <person name="Ciecko A."/>
            <person name="Tallon L."/>
            <person name="Jackson J."/>
            <person name="Pai G."/>
            <person name="Aken S.V."/>
            <person name="Utterback T."/>
            <person name="Reidmuller S."/>
            <person name="Feldblyum T."/>
            <person name="Hsiao J."/>
            <person name="Zismann V."/>
            <person name="Iobst S."/>
            <person name="de Vazeille A.R."/>
            <person name="Buell C.R."/>
            <person name="Ying K."/>
            <person name="Li Y."/>
            <person name="Lu T."/>
            <person name="Huang Y."/>
            <person name="Zhao Q."/>
            <person name="Feng Q."/>
            <person name="Zhang L."/>
            <person name="Zhu J."/>
            <person name="Weng Q."/>
            <person name="Mu J."/>
            <person name="Lu Y."/>
            <person name="Fan D."/>
            <person name="Liu Y."/>
            <person name="Guan J."/>
            <person name="Zhang Y."/>
            <person name="Yu S."/>
            <person name="Liu X."/>
            <person name="Zhang Y."/>
            <person name="Hong G."/>
            <person name="Han B."/>
            <person name="Choisne N."/>
            <person name="Demange N."/>
            <person name="Orjeda G."/>
            <person name="Samain S."/>
            <person name="Cattolico L."/>
            <person name="Pelletier E."/>
            <person name="Couloux A."/>
            <person name="Segurens B."/>
            <person name="Wincker P."/>
            <person name="D'Hont A."/>
            <person name="Scarpelli C."/>
            <person name="Weissenbach J."/>
            <person name="Salanoubat M."/>
            <person name="Quetier F."/>
            <person name="Yu Y."/>
            <person name="Kim H.R."/>
            <person name="Rambo T."/>
            <person name="Currie J."/>
            <person name="Collura K."/>
            <person name="Luo M."/>
            <person name="Yang T."/>
            <person name="Ammiraju J.S.S."/>
            <person name="Engler F."/>
            <person name="Soderlund C."/>
            <person name="Wing R.A."/>
            <person name="Palmer L.E."/>
            <person name="de la Bastide M."/>
            <person name="Spiegel L."/>
            <person name="Nascimento L."/>
            <person name="Zutavern T."/>
            <person name="O'Shaughnessy A."/>
            <person name="Dike S."/>
            <person name="Dedhia N."/>
            <person name="Preston R."/>
            <person name="Balija V."/>
            <person name="McCombie W.R."/>
            <person name="Chow T."/>
            <person name="Chen H."/>
            <person name="Chung M."/>
            <person name="Chen C."/>
            <person name="Shaw J."/>
            <person name="Wu H."/>
            <person name="Hsiao K."/>
            <person name="Chao Y."/>
            <person name="Chu M."/>
            <person name="Cheng C."/>
            <person name="Hour A."/>
            <person name="Lee P."/>
            <person name="Lin S."/>
            <person name="Lin Y."/>
            <person name="Liou J."/>
            <person name="Liu S."/>
            <person name="Hsing Y."/>
            <person name="Raghuvanshi S."/>
            <person name="Mohanty A."/>
            <person name="Bharti A.K."/>
            <person name="Gaur A."/>
            <person name="Gupta V."/>
            <person name="Kumar D."/>
            <person name="Ravi V."/>
            <person name="Vij S."/>
            <person name="Kapur A."/>
            <person name="Khurana P."/>
            <person name="Khurana P."/>
            <person name="Khurana J.P."/>
            <person name="Tyagi A.K."/>
            <person name="Gaikwad K."/>
            <person name="Singh A."/>
            <person name="Dalal V."/>
            <person name="Srivastava S."/>
            <person name="Dixit A."/>
            <person name="Pal A.K."/>
            <person name="Ghazi I.A."/>
            <person name="Yadav M."/>
            <person name="Pandit A."/>
            <person name="Bhargava A."/>
            <person name="Sureshbabu K."/>
            <person name="Batra K."/>
            <person name="Sharma T.R."/>
            <person name="Mohapatra T."/>
            <person name="Singh N.K."/>
            <person name="Messing J."/>
            <person name="Nelson A.B."/>
            <person name="Fuks G."/>
            <person name="Kavchok S."/>
            <person name="Keizer G."/>
            <person name="Linton E."/>
            <person name="Llaca V."/>
            <person name="Song R."/>
            <person name="Tanyolac B."/>
            <person name="Young S."/>
            <person name="Ho-Il K."/>
            <person name="Hahn J.H."/>
            <person name="Sangsakoo G."/>
            <person name="Vanavichit A."/>
            <person name="de Mattos Luiz.A.T."/>
            <person name="Zimmer P.D."/>
            <person name="Malone G."/>
            <person name="Dellagostin O."/>
            <person name="de Oliveira A.C."/>
            <person name="Bevan M."/>
            <person name="Bancroft I."/>
            <person name="Minx P."/>
            <person name="Cordum H."/>
            <person name="Wilson R."/>
            <person name="Cheng Z."/>
            <person name="Jin W."/>
            <person name="Jiang J."/>
            <person name="Leong S.A."/>
            <person name="Iwama H."/>
            <person name="Gojobori T."/>
            <person name="Itoh T."/>
            <person name="Niimura Y."/>
            <person name="Fujii Y."/>
            <person name="Habara T."/>
            <person name="Sakai H."/>
            <person name="Sato Y."/>
            <person name="Wilson G."/>
            <person name="Kumar K."/>
            <person name="McCouch S."/>
            <person name="Juretic N."/>
            <person name="Hoen D."/>
            <person name="Wright S."/>
            <person name="Bruskiewich R."/>
            <person name="Bureau T."/>
            <person name="Miyao A."/>
            <person name="Hirochika H."/>
            <person name="Nishikawa T."/>
            <person name="Kadowaki K."/>
            <person name="Sugiura M."/>
            <person name="Burr B."/>
            <person name="Sasaki T."/>
        </authorList>
    </citation>
    <scope>NUCLEOTIDE SEQUENCE [LARGE SCALE GENOMIC DNA]</scope>
    <source>
        <strain evidence="4">cv. Nipponbare</strain>
    </source>
</reference>
<keyword evidence="1" id="KW-0732">Signal</keyword>
<protein>
    <submittedName>
        <fullName evidence="3">Os11g0255200 protein</fullName>
    </submittedName>
</protein>
<evidence type="ECO:0000313" key="4">
    <source>
        <dbReference type="Proteomes" id="UP000000763"/>
    </source>
</evidence>
<dbReference type="Proteomes" id="UP000000763">
    <property type="component" value="Chromosome 11"/>
</dbReference>
<evidence type="ECO:0000256" key="1">
    <source>
        <dbReference type="SAM" id="SignalP"/>
    </source>
</evidence>
<dbReference type="Pfam" id="PF14368">
    <property type="entry name" value="LTP_2"/>
    <property type="match status" value="1"/>
</dbReference>
<dbReference type="KEGG" id="dosa:Os11g0255200"/>
<reference evidence="4" key="2">
    <citation type="journal article" date="2008" name="Nucleic Acids Res.">
        <title>The rice annotation project database (RAP-DB): 2008 update.</title>
        <authorList>
            <consortium name="The rice annotation project (RAP)"/>
        </authorList>
    </citation>
    <scope>GENOME REANNOTATION</scope>
    <source>
        <strain evidence="4">cv. Nipponbare</strain>
    </source>
</reference>
<name>C7J8S8_ORYSJ</name>
<dbReference type="InterPro" id="IPR016140">
    <property type="entry name" value="Bifunc_inhib/LTP/seed_store"/>
</dbReference>
<dbReference type="AlphaFoldDB" id="C7J8S8"/>
<dbReference type="EMBL" id="AP008217">
    <property type="protein sequence ID" value="BAH95191.1"/>
    <property type="molecule type" value="Genomic_DNA"/>
</dbReference>
<accession>C7J8S8</accession>
<organism evidence="3 4">
    <name type="scientific">Oryza sativa subsp. japonica</name>
    <name type="common">Rice</name>
    <dbReference type="NCBI Taxonomy" id="39947"/>
    <lineage>
        <taxon>Eukaryota</taxon>
        <taxon>Viridiplantae</taxon>
        <taxon>Streptophyta</taxon>
        <taxon>Embryophyta</taxon>
        <taxon>Tracheophyta</taxon>
        <taxon>Spermatophyta</taxon>
        <taxon>Magnoliopsida</taxon>
        <taxon>Liliopsida</taxon>
        <taxon>Poales</taxon>
        <taxon>Poaceae</taxon>
        <taxon>BOP clade</taxon>
        <taxon>Oryzoideae</taxon>
        <taxon>Oryzeae</taxon>
        <taxon>Oryzinae</taxon>
        <taxon>Oryza</taxon>
        <taxon>Oryza sativa</taxon>
    </lineage>
</organism>
<proteinExistence type="predicted"/>
<evidence type="ECO:0000313" key="3">
    <source>
        <dbReference type="EMBL" id="BAH95191.1"/>
    </source>
</evidence>
<feature type="chain" id="PRO_5002978990" evidence="1">
    <location>
        <begin position="25"/>
        <end position="154"/>
    </location>
</feature>
<evidence type="ECO:0000259" key="2">
    <source>
        <dbReference type="Pfam" id="PF14368"/>
    </source>
</evidence>
<feature type="signal peptide" evidence="1">
    <location>
        <begin position="1"/>
        <end position="24"/>
    </location>
</feature>
<sequence length="154" mass="17463">MLSMKGVILLLLVCAVISPHPVIGKNPICTHANMIEIVRKCEKFIRVQRPVPTFLCTPNSPCCEAVRKVRDRDMHCVYFLIGLDKQRVKLYSERMILRLSDLCAPVPSRPPPPPHRQGFGVIGRSLSWLMEFEARGWTNNIKIDQPGIVISIFS</sequence>
<gene>
    <name evidence="3" type="ordered locus">Os11g0255200</name>
</gene>